<keyword evidence="3" id="KW-0808">Transferase</keyword>
<reference evidence="4" key="1">
    <citation type="submission" date="2019-11" db="EMBL/GenBank/DDBJ databases">
        <title>The complete genome sequence of Saccharopolyspora sp. E2A.</title>
        <authorList>
            <person name="Zhang G."/>
        </authorList>
    </citation>
    <scope>NUCLEOTIDE SEQUENCE [LARGE SCALE GENOMIC DNA]</scope>
    <source>
        <strain evidence="4">E2A</strain>
    </source>
</reference>
<dbReference type="Gene3D" id="3.90.550.10">
    <property type="entry name" value="Spore Coat Polysaccharide Biosynthesis Protein SpsA, Chain A"/>
    <property type="match status" value="1"/>
</dbReference>
<dbReference type="InterPro" id="IPR050256">
    <property type="entry name" value="Glycosyltransferase_2"/>
</dbReference>
<dbReference type="Pfam" id="PF00535">
    <property type="entry name" value="Glycos_transf_2"/>
    <property type="match status" value="1"/>
</dbReference>
<dbReference type="PANTHER" id="PTHR48090:SF7">
    <property type="entry name" value="RFBJ PROTEIN"/>
    <property type="match status" value="1"/>
</dbReference>
<dbReference type="InterPro" id="IPR001173">
    <property type="entry name" value="Glyco_trans_2-like"/>
</dbReference>
<sequence length="221" mass="23500">MAEPTVEVVLPCLDEAAALPAVIDAIHAIDGMRALVVDNGSTDGSPEVAAAHGARVVHEPRRGYGAAAHTGLVSATAEIVCVMDADGSIDAAQLPELIEPVDSRRATLVTGRRVVTDLGGFPWHARAGNALIAWMVRRRGVDVHDLAPVRVARRADLVELDIRDRAFGYPLELLLRAGEAGWTLVEKPVRYLPRTAGTKSKVAGSVKGTARAVRDMAQVLR</sequence>
<dbReference type="AlphaFoldDB" id="A0A5Q3Q7N4"/>
<organism evidence="3 4">
    <name type="scientific">Allosaccharopolyspora coralli</name>
    <dbReference type="NCBI Taxonomy" id="2665642"/>
    <lineage>
        <taxon>Bacteria</taxon>
        <taxon>Bacillati</taxon>
        <taxon>Actinomycetota</taxon>
        <taxon>Actinomycetes</taxon>
        <taxon>Pseudonocardiales</taxon>
        <taxon>Pseudonocardiaceae</taxon>
        <taxon>Allosaccharopolyspora</taxon>
    </lineage>
</organism>
<evidence type="ECO:0000259" key="2">
    <source>
        <dbReference type="Pfam" id="PF00535"/>
    </source>
</evidence>
<comment type="similarity">
    <text evidence="1">Belongs to the glycosyltransferase 2 family.</text>
</comment>
<proteinExistence type="inferred from homology"/>
<dbReference type="KEGG" id="sace:GIY23_14035"/>
<dbReference type="CDD" id="cd04179">
    <property type="entry name" value="DPM_DPG-synthase_like"/>
    <property type="match status" value="1"/>
</dbReference>
<dbReference type="InterPro" id="IPR029044">
    <property type="entry name" value="Nucleotide-diphossugar_trans"/>
</dbReference>
<feature type="domain" description="Glycosyltransferase 2-like" evidence="2">
    <location>
        <begin position="8"/>
        <end position="126"/>
    </location>
</feature>
<accession>A0A5Q3Q7N4</accession>
<dbReference type="GO" id="GO:0016740">
    <property type="term" value="F:transferase activity"/>
    <property type="evidence" value="ECO:0007669"/>
    <property type="project" value="UniProtKB-KW"/>
</dbReference>
<dbReference type="SUPFAM" id="SSF53448">
    <property type="entry name" value="Nucleotide-diphospho-sugar transferases"/>
    <property type="match status" value="1"/>
</dbReference>
<name>A0A5Q3Q7N4_9PSEU</name>
<evidence type="ECO:0000313" key="3">
    <source>
        <dbReference type="EMBL" id="QGK70492.1"/>
    </source>
</evidence>
<evidence type="ECO:0000256" key="1">
    <source>
        <dbReference type="ARBA" id="ARBA00006739"/>
    </source>
</evidence>
<keyword evidence="4" id="KW-1185">Reference proteome</keyword>
<evidence type="ECO:0000313" key="4">
    <source>
        <dbReference type="Proteomes" id="UP000371041"/>
    </source>
</evidence>
<protein>
    <submittedName>
        <fullName evidence="3">Glycosyltransferase</fullName>
    </submittedName>
</protein>
<gene>
    <name evidence="3" type="ORF">GIY23_14035</name>
</gene>
<dbReference type="PANTHER" id="PTHR48090">
    <property type="entry name" value="UNDECAPRENYL-PHOSPHATE 4-DEOXY-4-FORMAMIDO-L-ARABINOSE TRANSFERASE-RELATED"/>
    <property type="match status" value="1"/>
</dbReference>
<dbReference type="EMBL" id="CP045929">
    <property type="protein sequence ID" value="QGK70492.1"/>
    <property type="molecule type" value="Genomic_DNA"/>
</dbReference>
<dbReference type="Proteomes" id="UP000371041">
    <property type="component" value="Chromosome"/>
</dbReference>
<dbReference type="RefSeq" id="WP_154077074.1">
    <property type="nucleotide sequence ID" value="NZ_CP045929.1"/>
</dbReference>